<gene>
    <name evidence="7" type="ORF">RCIX2447</name>
</gene>
<dbReference type="STRING" id="351160.RCIX2447"/>
<sequence length="157" mass="16788">MDSIFGWLMLIVGALLLVVEALTPGFFVAVPATILIVMGLLVVLAPGLLTFPWGLIIFALVTIVVSIATILFYRRLAPGHKPIVTGEDSLAGKTGEVIRDVVPGSIDGKVKVDEQIWSATSAEKIEAGQRVRVIRAEGVHIIVCRLTDVTEGGECKK</sequence>
<evidence type="ECO:0000256" key="1">
    <source>
        <dbReference type="ARBA" id="ARBA00004141"/>
    </source>
</evidence>
<evidence type="ECO:0000259" key="6">
    <source>
        <dbReference type="Pfam" id="PF01957"/>
    </source>
</evidence>
<feature type="transmembrane region" description="Helical" evidence="5">
    <location>
        <begin position="51"/>
        <end position="73"/>
    </location>
</feature>
<organism evidence="7 8">
    <name type="scientific">Methanocella arvoryzae (strain DSM 22066 / NBRC 105507 / MRE50)</name>
    <dbReference type="NCBI Taxonomy" id="351160"/>
    <lineage>
        <taxon>Archaea</taxon>
        <taxon>Methanobacteriati</taxon>
        <taxon>Methanobacteriota</taxon>
        <taxon>Stenosarchaea group</taxon>
        <taxon>Methanomicrobia</taxon>
        <taxon>Methanocellales</taxon>
        <taxon>Methanocellaceae</taxon>
        <taxon>Methanocella</taxon>
    </lineage>
</organism>
<dbReference type="KEGG" id="rci:RCIX2447"/>
<dbReference type="Pfam" id="PF01957">
    <property type="entry name" value="NfeD"/>
    <property type="match status" value="1"/>
</dbReference>
<evidence type="ECO:0000313" key="8">
    <source>
        <dbReference type="Proteomes" id="UP000000663"/>
    </source>
</evidence>
<evidence type="ECO:0000256" key="3">
    <source>
        <dbReference type="ARBA" id="ARBA00022989"/>
    </source>
</evidence>
<dbReference type="PANTHER" id="PTHR33507">
    <property type="entry name" value="INNER MEMBRANE PROTEIN YBBJ"/>
    <property type="match status" value="1"/>
</dbReference>
<dbReference type="AlphaFoldDB" id="Q0W263"/>
<protein>
    <recommendedName>
        <fullName evidence="6">NfeD-like C-terminal domain-containing protein</fullName>
    </recommendedName>
</protein>
<dbReference type="InterPro" id="IPR002810">
    <property type="entry name" value="NfeD-like_C"/>
</dbReference>
<evidence type="ECO:0000256" key="5">
    <source>
        <dbReference type="SAM" id="Phobius"/>
    </source>
</evidence>
<feature type="transmembrane region" description="Helical" evidence="5">
    <location>
        <begin position="27"/>
        <end position="45"/>
    </location>
</feature>
<evidence type="ECO:0000256" key="4">
    <source>
        <dbReference type="ARBA" id="ARBA00023136"/>
    </source>
</evidence>
<dbReference type="InterPro" id="IPR052165">
    <property type="entry name" value="Membrane_assoc_protease"/>
</dbReference>
<reference evidence="7 8" key="1">
    <citation type="journal article" date="2006" name="Science">
        <title>Genome of rice cluster I archaea -- the key methane producers in the rice rhizosphere.</title>
        <authorList>
            <person name="Erkel C."/>
            <person name="Kube M."/>
            <person name="Reinhardt R."/>
            <person name="Liesack W."/>
        </authorList>
    </citation>
    <scope>NUCLEOTIDE SEQUENCE [LARGE SCALE GENOMIC DNA]</scope>
    <source>
        <strain evidence="8">DSM 22066 / NBRC 105507 / MRE50</strain>
    </source>
</reference>
<dbReference type="PATRIC" id="fig|351160.9.peg.756"/>
<dbReference type="Gene3D" id="2.40.50.140">
    <property type="entry name" value="Nucleic acid-binding proteins"/>
    <property type="match status" value="1"/>
</dbReference>
<evidence type="ECO:0000313" key="7">
    <source>
        <dbReference type="EMBL" id="CAJ37530.1"/>
    </source>
</evidence>
<feature type="domain" description="NfeD-like C-terminal" evidence="6">
    <location>
        <begin position="88"/>
        <end position="143"/>
    </location>
</feature>
<dbReference type="GO" id="GO:0016020">
    <property type="term" value="C:membrane"/>
    <property type="evidence" value="ECO:0007669"/>
    <property type="project" value="UniProtKB-SubCell"/>
</dbReference>
<dbReference type="EMBL" id="AM114193">
    <property type="protein sequence ID" value="CAJ37530.1"/>
    <property type="molecule type" value="Genomic_DNA"/>
</dbReference>
<feature type="transmembrane region" description="Helical" evidence="5">
    <location>
        <begin position="6"/>
        <end position="22"/>
    </location>
</feature>
<accession>Q0W263</accession>
<dbReference type="eggNOG" id="arCOG01912">
    <property type="taxonomic scope" value="Archaea"/>
</dbReference>
<proteinExistence type="predicted"/>
<dbReference type="Proteomes" id="UP000000663">
    <property type="component" value="Chromosome"/>
</dbReference>
<keyword evidence="8" id="KW-1185">Reference proteome</keyword>
<dbReference type="OrthoDB" id="148083at2157"/>
<keyword evidence="4 5" id="KW-0472">Membrane</keyword>
<comment type="subcellular location">
    <subcellularLocation>
        <location evidence="1">Membrane</location>
        <topology evidence="1">Multi-pass membrane protein</topology>
    </subcellularLocation>
</comment>
<dbReference type="InterPro" id="IPR012340">
    <property type="entry name" value="NA-bd_OB-fold"/>
</dbReference>
<keyword evidence="2 5" id="KW-0812">Transmembrane</keyword>
<dbReference type="SUPFAM" id="SSF141322">
    <property type="entry name" value="NfeD domain-like"/>
    <property type="match status" value="1"/>
</dbReference>
<name>Q0W263_METAR</name>
<keyword evidence="3 5" id="KW-1133">Transmembrane helix</keyword>
<evidence type="ECO:0000256" key="2">
    <source>
        <dbReference type="ARBA" id="ARBA00022692"/>
    </source>
</evidence>